<dbReference type="HOGENOM" id="CLU_2417578_0_0_1"/>
<gene>
    <name evidence="2" type="ORF">GLYMA_04G244800</name>
</gene>
<dbReference type="PaxDb" id="3847-GLYMA04G42341.1"/>
<dbReference type="Gramene" id="KRH64602">
    <property type="protein sequence ID" value="KRH64602"/>
    <property type="gene ID" value="GLYMA_04G244800"/>
</dbReference>
<name>K7KM52_SOYBN</name>
<evidence type="ECO:0000313" key="2">
    <source>
        <dbReference type="EMBL" id="KRH64602.1"/>
    </source>
</evidence>
<proteinExistence type="predicted"/>
<feature type="transmembrane region" description="Helical" evidence="1">
    <location>
        <begin position="70"/>
        <end position="90"/>
    </location>
</feature>
<protein>
    <submittedName>
        <fullName evidence="2 3">Uncharacterized protein</fullName>
    </submittedName>
</protein>
<sequence>MQCFFYSELVALCDGTIFLEHLQHMVTMHSHINFFTDFLLAGITLPFLGLCHGSIFPLSFFLLEFEPCSAFVFVSQILNFLIIFSLSLSLSV</sequence>
<dbReference type="EMBL" id="CM000837">
    <property type="protein sequence ID" value="KRH64602.1"/>
    <property type="molecule type" value="Genomic_DNA"/>
</dbReference>
<evidence type="ECO:0000313" key="3">
    <source>
        <dbReference type="EnsemblPlants" id="KRH64602"/>
    </source>
</evidence>
<evidence type="ECO:0000313" key="4">
    <source>
        <dbReference type="Proteomes" id="UP000008827"/>
    </source>
</evidence>
<dbReference type="Proteomes" id="UP000008827">
    <property type="component" value="Chromosome 4"/>
</dbReference>
<dbReference type="EnsemblPlants" id="KRH64602">
    <property type="protein sequence ID" value="KRH64602"/>
    <property type="gene ID" value="GLYMA_04G244800"/>
</dbReference>
<dbReference type="AlphaFoldDB" id="K7KM52"/>
<dbReference type="InParanoid" id="K7KM52"/>
<keyword evidence="1" id="KW-0472">Membrane</keyword>
<reference evidence="2" key="3">
    <citation type="submission" date="2018-07" db="EMBL/GenBank/DDBJ databases">
        <title>WGS assembly of Glycine max.</title>
        <authorList>
            <person name="Schmutz J."/>
            <person name="Cannon S."/>
            <person name="Schlueter J."/>
            <person name="Ma J."/>
            <person name="Mitros T."/>
            <person name="Nelson W."/>
            <person name="Hyten D."/>
            <person name="Song Q."/>
            <person name="Thelen J."/>
            <person name="Cheng J."/>
            <person name="Xu D."/>
            <person name="Hellsten U."/>
            <person name="May G."/>
            <person name="Yu Y."/>
            <person name="Sakurai T."/>
            <person name="Umezawa T."/>
            <person name="Bhattacharyya M."/>
            <person name="Sandhu D."/>
            <person name="Valliyodan B."/>
            <person name="Lindquist E."/>
            <person name="Peto M."/>
            <person name="Grant D."/>
            <person name="Shu S."/>
            <person name="Goodstein D."/>
            <person name="Barry K."/>
            <person name="Futrell-Griggs M."/>
            <person name="Abernathy B."/>
            <person name="Du J."/>
            <person name="Tian Z."/>
            <person name="Zhu L."/>
            <person name="Gill N."/>
            <person name="Joshi T."/>
            <person name="Libault M."/>
            <person name="Sethuraman A."/>
            <person name="Zhang X."/>
            <person name="Shinozaki K."/>
            <person name="Nguyen H."/>
            <person name="Wing R."/>
            <person name="Cregan P."/>
            <person name="Specht J."/>
            <person name="Grimwood J."/>
            <person name="Rokhsar D."/>
            <person name="Stacey G."/>
            <person name="Shoemaker R."/>
            <person name="Jackson S."/>
        </authorList>
    </citation>
    <scope>NUCLEOTIDE SEQUENCE</scope>
    <source>
        <tissue evidence="2">Callus</tissue>
    </source>
</reference>
<evidence type="ECO:0000256" key="1">
    <source>
        <dbReference type="SAM" id="Phobius"/>
    </source>
</evidence>
<accession>K7KM52</accession>
<organism evidence="2">
    <name type="scientific">Glycine max</name>
    <name type="common">Soybean</name>
    <name type="synonym">Glycine hispida</name>
    <dbReference type="NCBI Taxonomy" id="3847"/>
    <lineage>
        <taxon>Eukaryota</taxon>
        <taxon>Viridiplantae</taxon>
        <taxon>Streptophyta</taxon>
        <taxon>Embryophyta</taxon>
        <taxon>Tracheophyta</taxon>
        <taxon>Spermatophyta</taxon>
        <taxon>Magnoliopsida</taxon>
        <taxon>eudicotyledons</taxon>
        <taxon>Gunneridae</taxon>
        <taxon>Pentapetalae</taxon>
        <taxon>rosids</taxon>
        <taxon>fabids</taxon>
        <taxon>Fabales</taxon>
        <taxon>Fabaceae</taxon>
        <taxon>Papilionoideae</taxon>
        <taxon>50 kb inversion clade</taxon>
        <taxon>NPAAA clade</taxon>
        <taxon>indigoferoid/millettioid clade</taxon>
        <taxon>Phaseoleae</taxon>
        <taxon>Glycine</taxon>
        <taxon>Glycine subgen. Soja</taxon>
    </lineage>
</organism>
<keyword evidence="1" id="KW-1133">Transmembrane helix</keyword>
<keyword evidence="1" id="KW-0812">Transmembrane</keyword>
<keyword evidence="4" id="KW-1185">Reference proteome</keyword>
<reference evidence="3" key="2">
    <citation type="submission" date="2018-02" db="UniProtKB">
        <authorList>
            <consortium name="EnsemblPlants"/>
        </authorList>
    </citation>
    <scope>IDENTIFICATION</scope>
    <source>
        <strain evidence="3">Williams 82</strain>
    </source>
</reference>
<feature type="transmembrane region" description="Helical" evidence="1">
    <location>
        <begin position="38"/>
        <end position="63"/>
    </location>
</feature>
<reference evidence="2 3" key="1">
    <citation type="journal article" date="2010" name="Nature">
        <title>Genome sequence of the palaeopolyploid soybean.</title>
        <authorList>
            <person name="Schmutz J."/>
            <person name="Cannon S.B."/>
            <person name="Schlueter J."/>
            <person name="Ma J."/>
            <person name="Mitros T."/>
            <person name="Nelson W."/>
            <person name="Hyten D.L."/>
            <person name="Song Q."/>
            <person name="Thelen J.J."/>
            <person name="Cheng J."/>
            <person name="Xu D."/>
            <person name="Hellsten U."/>
            <person name="May G.D."/>
            <person name="Yu Y."/>
            <person name="Sakurai T."/>
            <person name="Umezawa T."/>
            <person name="Bhattacharyya M.K."/>
            <person name="Sandhu D."/>
            <person name="Valliyodan B."/>
            <person name="Lindquist E."/>
            <person name="Peto M."/>
            <person name="Grant D."/>
            <person name="Shu S."/>
            <person name="Goodstein D."/>
            <person name="Barry K."/>
            <person name="Futrell-Griggs M."/>
            <person name="Abernathy B."/>
            <person name="Du J."/>
            <person name="Tian Z."/>
            <person name="Zhu L."/>
            <person name="Gill N."/>
            <person name="Joshi T."/>
            <person name="Libault M."/>
            <person name="Sethuraman A."/>
            <person name="Zhang X.-C."/>
            <person name="Shinozaki K."/>
            <person name="Nguyen H.T."/>
            <person name="Wing R.A."/>
            <person name="Cregan P."/>
            <person name="Specht J."/>
            <person name="Grimwood J."/>
            <person name="Rokhsar D."/>
            <person name="Stacey G."/>
            <person name="Shoemaker R.C."/>
            <person name="Jackson S.A."/>
        </authorList>
    </citation>
    <scope>NUCLEOTIDE SEQUENCE</scope>
    <source>
        <strain evidence="3">cv. Williams 82</strain>
        <tissue evidence="2">Callus</tissue>
    </source>
</reference>